<dbReference type="InterPro" id="IPR051132">
    <property type="entry name" value="3-5_Exonuclease_domain"/>
</dbReference>
<evidence type="ECO:0000256" key="3">
    <source>
        <dbReference type="ARBA" id="ARBA00022723"/>
    </source>
</evidence>
<comment type="subcellular location">
    <subcellularLocation>
        <location evidence="1">Nucleus</location>
    </subcellularLocation>
</comment>
<evidence type="ECO:0000313" key="13">
    <source>
        <dbReference type="EMBL" id="KAG2215251.1"/>
    </source>
</evidence>
<keyword evidence="5" id="KW-0269">Exonuclease</keyword>
<dbReference type="PANTHER" id="PTHR13620">
    <property type="entry name" value="3-5 EXONUCLEASE"/>
    <property type="match status" value="1"/>
</dbReference>
<keyword evidence="6" id="KW-0460">Magnesium</keyword>
<dbReference type="SUPFAM" id="SSF53098">
    <property type="entry name" value="Ribonuclease H-like"/>
    <property type="match status" value="1"/>
</dbReference>
<evidence type="ECO:0000256" key="10">
    <source>
        <dbReference type="SAM" id="MobiDB-lite"/>
    </source>
</evidence>
<feature type="compositionally biased region" description="Polar residues" evidence="10">
    <location>
        <begin position="26"/>
        <end position="45"/>
    </location>
</feature>
<evidence type="ECO:0000256" key="5">
    <source>
        <dbReference type="ARBA" id="ARBA00022839"/>
    </source>
</evidence>
<feature type="domain" description="DUF6729" evidence="12">
    <location>
        <begin position="74"/>
        <end position="210"/>
    </location>
</feature>
<dbReference type="Pfam" id="PF01612">
    <property type="entry name" value="DNA_pol_A_exo1"/>
    <property type="match status" value="1"/>
</dbReference>
<evidence type="ECO:0000256" key="1">
    <source>
        <dbReference type="ARBA" id="ARBA00004123"/>
    </source>
</evidence>
<feature type="domain" description="3'-5' exonuclease" evidence="11">
    <location>
        <begin position="425"/>
        <end position="561"/>
    </location>
</feature>
<evidence type="ECO:0000256" key="4">
    <source>
        <dbReference type="ARBA" id="ARBA00022801"/>
    </source>
</evidence>
<evidence type="ECO:0000256" key="9">
    <source>
        <dbReference type="ARBA" id="ARBA00042761"/>
    </source>
</evidence>
<evidence type="ECO:0000259" key="11">
    <source>
        <dbReference type="Pfam" id="PF01612"/>
    </source>
</evidence>
<name>A0A8H7RSV8_9FUNG</name>
<evidence type="ECO:0000256" key="8">
    <source>
        <dbReference type="ARBA" id="ARBA00040531"/>
    </source>
</evidence>
<feature type="compositionally biased region" description="Low complexity" evidence="10">
    <location>
        <begin position="366"/>
        <end position="385"/>
    </location>
</feature>
<reference evidence="13 14" key="1">
    <citation type="submission" date="2020-12" db="EMBL/GenBank/DDBJ databases">
        <title>Metabolic potential, ecology and presence of endohyphal bacteria is reflected in genomic diversity of Mucoromycotina.</title>
        <authorList>
            <person name="Muszewska A."/>
            <person name="Okrasinska A."/>
            <person name="Steczkiewicz K."/>
            <person name="Drgas O."/>
            <person name="Orlowska M."/>
            <person name="Perlinska-Lenart U."/>
            <person name="Aleksandrzak-Piekarczyk T."/>
            <person name="Szatraj K."/>
            <person name="Zielenkiewicz U."/>
            <person name="Pilsyk S."/>
            <person name="Malc E."/>
            <person name="Mieczkowski P."/>
            <person name="Kruszewska J.S."/>
            <person name="Biernat P."/>
            <person name="Pawlowska J."/>
        </authorList>
    </citation>
    <scope>NUCLEOTIDE SEQUENCE [LARGE SCALE GENOMIC DNA]</scope>
    <source>
        <strain evidence="13 14">CBS 142.35</strain>
    </source>
</reference>
<feature type="compositionally biased region" description="Polar residues" evidence="10">
    <location>
        <begin position="1"/>
        <end position="11"/>
    </location>
</feature>
<dbReference type="GO" id="GO:0005634">
    <property type="term" value="C:nucleus"/>
    <property type="evidence" value="ECO:0007669"/>
    <property type="project" value="UniProtKB-SubCell"/>
</dbReference>
<dbReference type="EMBL" id="JAEPRB010000537">
    <property type="protein sequence ID" value="KAG2215251.1"/>
    <property type="molecule type" value="Genomic_DNA"/>
</dbReference>
<dbReference type="GO" id="GO:0003676">
    <property type="term" value="F:nucleic acid binding"/>
    <property type="evidence" value="ECO:0007669"/>
    <property type="project" value="InterPro"/>
</dbReference>
<protein>
    <recommendedName>
        <fullName evidence="8">3'-5' exonuclease</fullName>
    </recommendedName>
    <alternativeName>
        <fullName evidence="9">Werner Syndrome-like exonuclease</fullName>
    </alternativeName>
</protein>
<dbReference type="GO" id="GO:0046872">
    <property type="term" value="F:metal ion binding"/>
    <property type="evidence" value="ECO:0007669"/>
    <property type="project" value="UniProtKB-KW"/>
</dbReference>
<keyword evidence="4" id="KW-0378">Hydrolase</keyword>
<dbReference type="PANTHER" id="PTHR13620:SF109">
    <property type="entry name" value="3'-5' EXONUCLEASE"/>
    <property type="match status" value="1"/>
</dbReference>
<dbReference type="InterPro" id="IPR036397">
    <property type="entry name" value="RNaseH_sf"/>
</dbReference>
<comment type="caution">
    <text evidence="13">The sequence shown here is derived from an EMBL/GenBank/DDBJ whole genome shotgun (WGS) entry which is preliminary data.</text>
</comment>
<dbReference type="OrthoDB" id="2267587at2759"/>
<dbReference type="InterPro" id="IPR012337">
    <property type="entry name" value="RNaseH-like_sf"/>
</dbReference>
<keyword evidence="3" id="KW-0479">Metal-binding</keyword>
<keyword evidence="14" id="KW-1185">Reference proteome</keyword>
<dbReference type="GO" id="GO:0008408">
    <property type="term" value="F:3'-5' exonuclease activity"/>
    <property type="evidence" value="ECO:0007669"/>
    <property type="project" value="InterPro"/>
</dbReference>
<feature type="region of interest" description="Disordered" evidence="10">
    <location>
        <begin position="1"/>
        <end position="56"/>
    </location>
</feature>
<gene>
    <name evidence="13" type="ORF">INT45_003159</name>
</gene>
<dbReference type="InterPro" id="IPR046616">
    <property type="entry name" value="DUF6729"/>
</dbReference>
<dbReference type="Pfam" id="PF20499">
    <property type="entry name" value="DUF6729"/>
    <property type="match status" value="1"/>
</dbReference>
<feature type="compositionally biased region" description="Low complexity" evidence="10">
    <location>
        <begin position="14"/>
        <end position="25"/>
    </location>
</feature>
<evidence type="ECO:0000256" key="7">
    <source>
        <dbReference type="ARBA" id="ARBA00023242"/>
    </source>
</evidence>
<dbReference type="InterPro" id="IPR002562">
    <property type="entry name" value="3'-5'_exonuclease_dom"/>
</dbReference>
<sequence>MLEIENTSLETLQDEQAGQQEQQQQLNNNTGSDSLSNYEQNNSQQEESDDTPLGAPESPYFCFHGRQKFDPALLYRPHIFVWAPDKLVDIFCQAPNCGGKLHSDGFNCDPIARRIVDIDRCYKCKKIINGHDSELMDSLPYHIQSIFPAILTHRGGISRQLADLLRPCFQNAMGPERLHDLLQELHHLRYSRLQLTYLTSIDHQQQHAPQLSFFGATGVNQSYPPFSNFDDPLGYAGYVPSATYLHMIYTAIMDQLRLFMDKEMMVLDGVVLKGDHTFKIIKHMAKVGGESTFYALYTVCNEFEEIRLQLLVPTKKLAHLKTSFEQMLKSYHLYGHQEPQIFYTDNIASDKRFLQETIPSLNQPLSTTTTTTTSSSFTTTNNNTNNNSNYISLPDHISPRYIRTISDANIAINQILSDIEDVTKYIGKTAVVQIAYNDLLLILPILHYGELPEKLIDLLKSNNVVKVRRNVGNDLAKTNRDYQVDADRRHVVELGSFAKEQGAVHDGRTNLSNICAAVLGSPLYKGDDDRLSNWENPLLSPNQIYYAGLDAWVSLNVYNSLIERSKNLRKHNYISNNSIQPTTPTTISSSIYQDDNQGQEYLDSDSLLYDEDIFEEQPEKEVIEQNENYGITRILKDPFHLMAQLKIPKKQSLAKEFARRLRDALFVIDKDDRRRIETYLQGQNITFKYMLSKNPAWVLKRVKRVIPPPNDLYPVVELLFQEYGRQKCSLTNHTLFDNQTWKQAENVLNTIRCGYVSDPPGVSFYFEIGRDKNQLPLYRCTRGTNTLERGVHMNIARKFASFGAGPKLTDCILADYRLRHNIHARMKNRYKTNHQGHYDSWLTESINILCQKYGMNTLDPRFNGGYTSGRLRLTSGRESFGITAIPEEISKSLNMQHIPQQLPDTTVTIPMLISISTRFSIPTGIMNNPRGALYNNLATKQQVKKAVLPLHTQLEYELFSKKLRCIHNHNRSSINWNELACEWNNIVNTGMAPYTLFYKSPEHLESFYNSCWKKKKRGVQ</sequence>
<dbReference type="Proteomes" id="UP000646827">
    <property type="component" value="Unassembled WGS sequence"/>
</dbReference>
<feature type="region of interest" description="Disordered" evidence="10">
    <location>
        <begin position="364"/>
        <end position="385"/>
    </location>
</feature>
<proteinExistence type="predicted"/>
<organism evidence="13 14">
    <name type="scientific">Circinella minor</name>
    <dbReference type="NCBI Taxonomy" id="1195481"/>
    <lineage>
        <taxon>Eukaryota</taxon>
        <taxon>Fungi</taxon>
        <taxon>Fungi incertae sedis</taxon>
        <taxon>Mucoromycota</taxon>
        <taxon>Mucoromycotina</taxon>
        <taxon>Mucoromycetes</taxon>
        <taxon>Mucorales</taxon>
        <taxon>Lichtheimiaceae</taxon>
        <taxon>Circinella</taxon>
    </lineage>
</organism>
<evidence type="ECO:0000259" key="12">
    <source>
        <dbReference type="Pfam" id="PF20499"/>
    </source>
</evidence>
<dbReference type="Gene3D" id="3.30.420.10">
    <property type="entry name" value="Ribonuclease H-like superfamily/Ribonuclease H"/>
    <property type="match status" value="1"/>
</dbReference>
<dbReference type="CDD" id="cd06141">
    <property type="entry name" value="WRN_exo"/>
    <property type="match status" value="1"/>
</dbReference>
<evidence type="ECO:0000256" key="6">
    <source>
        <dbReference type="ARBA" id="ARBA00022842"/>
    </source>
</evidence>
<dbReference type="GO" id="GO:0006139">
    <property type="term" value="P:nucleobase-containing compound metabolic process"/>
    <property type="evidence" value="ECO:0007669"/>
    <property type="project" value="InterPro"/>
</dbReference>
<evidence type="ECO:0000313" key="14">
    <source>
        <dbReference type="Proteomes" id="UP000646827"/>
    </source>
</evidence>
<dbReference type="AlphaFoldDB" id="A0A8H7RSV8"/>
<keyword evidence="2" id="KW-0540">Nuclease</keyword>
<evidence type="ECO:0000256" key="2">
    <source>
        <dbReference type="ARBA" id="ARBA00022722"/>
    </source>
</evidence>
<keyword evidence="7" id="KW-0539">Nucleus</keyword>
<accession>A0A8H7RSV8</accession>